<evidence type="ECO:0000259" key="12">
    <source>
        <dbReference type="PROSITE" id="PS50102"/>
    </source>
</evidence>
<dbReference type="SUPFAM" id="SSF54928">
    <property type="entry name" value="RNA-binding domain, RBD"/>
    <property type="match status" value="2"/>
</dbReference>
<dbReference type="InterPro" id="IPR050666">
    <property type="entry name" value="ESRP"/>
</dbReference>
<dbReference type="PANTHER" id="PTHR13976">
    <property type="entry name" value="HETEROGENEOUS NUCLEAR RIBONUCLEOPROTEIN-RELATED"/>
    <property type="match status" value="1"/>
</dbReference>
<evidence type="ECO:0000256" key="8">
    <source>
        <dbReference type="ARBA" id="ARBA00022990"/>
    </source>
</evidence>
<protein>
    <submittedName>
        <fullName evidence="13">Heteroous nuclear ribonucleoprotein H3</fullName>
    </submittedName>
</protein>
<sequence>MDWSGKHNGPNDTTNDGTVVRLRGLPFGCSKEEIVQFFQGLEIVPNGITLTLDYQGRSTGEAFVQFASKEIAENALGKHKERIGHRYIEIFKSSKSEIRGFSDMPRRMMGQQRPGPYDRPLGGRGGYYGAGRGSMYDRMRRGGGGYDGGYGGFDDYGGYNNYGYGNDGYDDRMRDGRGMGGHGYGAATENDIANFFSPLNPIRVHIDIGADGRATGEADVEFVTHEDAVAAMSKDKNHMQHRYIELFLNSTAGGGSGMGGYGRDGMDQGYGSVGRMGMGSNYSGGYGTPDGLGGYSKYKFSFGCPGESVSDCILTEKGARVVGFGLGEGKEGQWFFETPSLGLFTLCYCSKCCWLKAIVLEYCKLSPSSHCSVLPIPFFLFLRYVCVTLCQLFAGRGSGNSGGYYGQGSMGGGGWRGMY</sequence>
<keyword evidence="6" id="KW-0832">Ubl conjugation</keyword>
<comment type="subcellular location">
    <subcellularLocation>
        <location evidence="1">Nucleus</location>
    </subcellularLocation>
</comment>
<evidence type="ECO:0000256" key="1">
    <source>
        <dbReference type="ARBA" id="ARBA00004123"/>
    </source>
</evidence>
<dbReference type="GO" id="GO:0003723">
    <property type="term" value="F:RNA binding"/>
    <property type="evidence" value="ECO:0007669"/>
    <property type="project" value="UniProtKB-UniRule"/>
</dbReference>
<evidence type="ECO:0000256" key="2">
    <source>
        <dbReference type="ARBA" id="ARBA00022499"/>
    </source>
</evidence>
<dbReference type="FunFam" id="3.30.70.330:FF:000031">
    <property type="entry name" value="Heterogeneous nuclear ribonucleoprotein h3 isoform"/>
    <property type="match status" value="1"/>
</dbReference>
<dbReference type="FunFam" id="3.30.70.330:FF:000131">
    <property type="entry name" value="Heterogeneous nuclear ribonucleoprotein h3 isoform"/>
    <property type="match status" value="1"/>
</dbReference>
<dbReference type="GeneTree" id="ENSGT00940000157720"/>
<dbReference type="InterPro" id="IPR034970">
    <property type="entry name" value="hnRNPH3_RRM2"/>
</dbReference>
<dbReference type="SMART" id="SM00360">
    <property type="entry name" value="RRM"/>
    <property type="match status" value="2"/>
</dbReference>
<dbReference type="InterPro" id="IPR035979">
    <property type="entry name" value="RBD_domain_sf"/>
</dbReference>
<dbReference type="Pfam" id="PF00076">
    <property type="entry name" value="RRM_1"/>
    <property type="match status" value="2"/>
</dbReference>
<evidence type="ECO:0000256" key="3">
    <source>
        <dbReference type="ARBA" id="ARBA00022553"/>
    </source>
</evidence>
<keyword evidence="9" id="KW-0539">Nucleus</keyword>
<dbReference type="GO" id="GO:1990904">
    <property type="term" value="C:ribonucleoprotein complex"/>
    <property type="evidence" value="ECO:0007669"/>
    <property type="project" value="UniProtKB-KW"/>
</dbReference>
<keyword evidence="10" id="KW-0687">Ribonucleoprotein</keyword>
<dbReference type="GO" id="GO:0006397">
    <property type="term" value="P:mRNA processing"/>
    <property type="evidence" value="ECO:0007669"/>
    <property type="project" value="UniProtKB-KW"/>
</dbReference>
<dbReference type="Ensembl" id="ENSTGUT00000027581.1">
    <property type="protein sequence ID" value="ENSTGUP00000019977.1"/>
    <property type="gene ID" value="ENSTGUG00000003609.2"/>
</dbReference>
<evidence type="ECO:0000256" key="5">
    <source>
        <dbReference type="ARBA" id="ARBA00022737"/>
    </source>
</evidence>
<evidence type="ECO:0000256" key="11">
    <source>
        <dbReference type="PROSITE-ProRule" id="PRU00176"/>
    </source>
</evidence>
<keyword evidence="4" id="KW-0507">mRNA processing</keyword>
<dbReference type="GO" id="GO:0030855">
    <property type="term" value="P:epithelial cell differentiation"/>
    <property type="evidence" value="ECO:0007669"/>
    <property type="project" value="Ensembl"/>
</dbReference>
<feature type="domain" description="RRM" evidence="12">
    <location>
        <begin position="18"/>
        <end position="95"/>
    </location>
</feature>
<dbReference type="PROSITE" id="PS50102">
    <property type="entry name" value="RRM"/>
    <property type="match status" value="1"/>
</dbReference>
<dbReference type="GO" id="GO:0005654">
    <property type="term" value="C:nucleoplasm"/>
    <property type="evidence" value="ECO:0007669"/>
    <property type="project" value="Ensembl"/>
</dbReference>
<dbReference type="InterPro" id="IPR000504">
    <property type="entry name" value="RRM_dom"/>
</dbReference>
<dbReference type="CDD" id="cd12732">
    <property type="entry name" value="RRM2_hnRNPH3"/>
    <property type="match status" value="1"/>
</dbReference>
<evidence type="ECO:0000313" key="14">
    <source>
        <dbReference type="Proteomes" id="UP000007754"/>
    </source>
</evidence>
<reference evidence="13" key="2">
    <citation type="submission" date="2025-08" db="UniProtKB">
        <authorList>
            <consortium name="Ensembl"/>
        </authorList>
    </citation>
    <scope>IDENTIFICATION</scope>
</reference>
<keyword evidence="2" id="KW-1017">Isopeptide bond</keyword>
<evidence type="ECO:0000256" key="7">
    <source>
        <dbReference type="ARBA" id="ARBA00022884"/>
    </source>
</evidence>
<keyword evidence="3" id="KW-0597">Phosphoprotein</keyword>
<reference evidence="13" key="3">
    <citation type="submission" date="2025-09" db="UniProtKB">
        <authorList>
            <consortium name="Ensembl"/>
        </authorList>
    </citation>
    <scope>IDENTIFICATION</scope>
</reference>
<dbReference type="InterPro" id="IPR012677">
    <property type="entry name" value="Nucleotide-bd_a/b_plait_sf"/>
</dbReference>
<name>A0A674GB53_TAEGU</name>
<dbReference type="OMA" id="ERAMAHH"/>
<keyword evidence="7 11" id="KW-0694">RNA-binding</keyword>
<evidence type="ECO:0000256" key="4">
    <source>
        <dbReference type="ARBA" id="ARBA00022664"/>
    </source>
</evidence>
<evidence type="ECO:0000313" key="13">
    <source>
        <dbReference type="Ensembl" id="ENSTGUP00000019977.1"/>
    </source>
</evidence>
<reference evidence="13 14" key="1">
    <citation type="journal article" date="2010" name="Nature">
        <title>The genome of a songbird.</title>
        <authorList>
            <person name="Warren W.C."/>
            <person name="Clayton D.F."/>
            <person name="Ellegren H."/>
            <person name="Arnold A.P."/>
            <person name="Hillier L.W."/>
            <person name="Kunstner A."/>
            <person name="Searle S."/>
            <person name="White S."/>
            <person name="Vilella A.J."/>
            <person name="Fairley S."/>
            <person name="Heger A."/>
            <person name="Kong L."/>
            <person name="Ponting C.P."/>
            <person name="Jarvis E.D."/>
            <person name="Mello C.V."/>
            <person name="Minx P."/>
            <person name="Lovell P."/>
            <person name="Velho T.A."/>
            <person name="Ferris M."/>
            <person name="Balakrishnan C.N."/>
            <person name="Sinha S."/>
            <person name="Blatti C."/>
            <person name="London S.E."/>
            <person name="Li Y."/>
            <person name="Lin Y.C."/>
            <person name="George J."/>
            <person name="Sweedler J."/>
            <person name="Southey B."/>
            <person name="Gunaratne P."/>
            <person name="Watson M."/>
            <person name="Nam K."/>
            <person name="Backstrom N."/>
            <person name="Smeds L."/>
            <person name="Nabholz B."/>
            <person name="Itoh Y."/>
            <person name="Whitney O."/>
            <person name="Pfenning A.R."/>
            <person name="Howard J."/>
            <person name="Volker M."/>
            <person name="Skinner B.M."/>
            <person name="Griffin D.K."/>
            <person name="Ye L."/>
            <person name="McLaren W.M."/>
            <person name="Flicek P."/>
            <person name="Quesada V."/>
            <person name="Velasco G."/>
            <person name="Lopez-Otin C."/>
            <person name="Puente X.S."/>
            <person name="Olender T."/>
            <person name="Lancet D."/>
            <person name="Smit A.F."/>
            <person name="Hubley R."/>
            <person name="Konkel M.K."/>
            <person name="Walker J.A."/>
            <person name="Batzer M.A."/>
            <person name="Gu W."/>
            <person name="Pollock D.D."/>
            <person name="Chen L."/>
            <person name="Cheng Z."/>
            <person name="Eichler E.E."/>
            <person name="Stapley J."/>
            <person name="Slate J."/>
            <person name="Ekblom R."/>
            <person name="Birkhead T."/>
            <person name="Burke T."/>
            <person name="Burt D."/>
            <person name="Scharff C."/>
            <person name="Adam I."/>
            <person name="Richard H."/>
            <person name="Sultan M."/>
            <person name="Soldatov A."/>
            <person name="Lehrach H."/>
            <person name="Edwards S.V."/>
            <person name="Yang S.P."/>
            <person name="Li X."/>
            <person name="Graves T."/>
            <person name="Fulton L."/>
            <person name="Nelson J."/>
            <person name="Chinwalla A."/>
            <person name="Hou S."/>
            <person name="Mardis E.R."/>
            <person name="Wilson R.K."/>
        </authorList>
    </citation>
    <scope>NUCLEOTIDE SEQUENCE [LARGE SCALE GENOMIC DNA]</scope>
</reference>
<gene>
    <name evidence="13" type="primary">HNRNPH3</name>
</gene>
<accession>A0A674GB53</accession>
<dbReference type="Proteomes" id="UP000007754">
    <property type="component" value="Chromosome 6"/>
</dbReference>
<evidence type="ECO:0000256" key="10">
    <source>
        <dbReference type="ARBA" id="ARBA00023274"/>
    </source>
</evidence>
<organism evidence="13 14">
    <name type="scientific">Taeniopygia guttata</name>
    <name type="common">Zebra finch</name>
    <name type="synonym">Poephila guttata</name>
    <dbReference type="NCBI Taxonomy" id="59729"/>
    <lineage>
        <taxon>Eukaryota</taxon>
        <taxon>Metazoa</taxon>
        <taxon>Chordata</taxon>
        <taxon>Craniata</taxon>
        <taxon>Vertebrata</taxon>
        <taxon>Euteleostomi</taxon>
        <taxon>Archelosauria</taxon>
        <taxon>Archosauria</taxon>
        <taxon>Dinosauria</taxon>
        <taxon>Saurischia</taxon>
        <taxon>Theropoda</taxon>
        <taxon>Coelurosauria</taxon>
        <taxon>Aves</taxon>
        <taxon>Neognathae</taxon>
        <taxon>Neoaves</taxon>
        <taxon>Telluraves</taxon>
        <taxon>Australaves</taxon>
        <taxon>Passeriformes</taxon>
        <taxon>Passeroidea</taxon>
        <taxon>Estrildidae</taxon>
        <taxon>Estrildinae</taxon>
        <taxon>Taeniopygia</taxon>
    </lineage>
</organism>
<evidence type="ECO:0000256" key="6">
    <source>
        <dbReference type="ARBA" id="ARBA00022843"/>
    </source>
</evidence>
<dbReference type="AlphaFoldDB" id="A0A674GB53"/>
<proteinExistence type="predicted"/>
<keyword evidence="14" id="KW-1185">Reference proteome</keyword>
<evidence type="ECO:0000256" key="9">
    <source>
        <dbReference type="ARBA" id="ARBA00023242"/>
    </source>
</evidence>
<dbReference type="Gene3D" id="3.30.70.330">
    <property type="match status" value="2"/>
</dbReference>
<keyword evidence="5" id="KW-0677">Repeat</keyword>
<dbReference type="InParanoid" id="A0A674GB53"/>
<keyword evidence="8" id="KW-0007">Acetylation</keyword>